<feature type="signal peptide" evidence="1">
    <location>
        <begin position="1"/>
        <end position="21"/>
    </location>
</feature>
<dbReference type="OrthoDB" id="9997535at2759"/>
<name>A0A814PE10_ADIRI</name>
<protein>
    <submittedName>
        <fullName evidence="2">Uncharacterized protein</fullName>
    </submittedName>
</protein>
<keyword evidence="1" id="KW-0732">Signal</keyword>
<accession>A0A814PE10</accession>
<comment type="caution">
    <text evidence="2">The sequence shown here is derived from an EMBL/GenBank/DDBJ whole genome shotgun (WGS) entry which is preliminary data.</text>
</comment>
<dbReference type="Proteomes" id="UP000663852">
    <property type="component" value="Unassembled WGS sequence"/>
</dbReference>
<dbReference type="EMBL" id="CAJNOJ010000098">
    <property type="protein sequence ID" value="CAF1104423.1"/>
    <property type="molecule type" value="Genomic_DNA"/>
</dbReference>
<sequence length="207" mass="23921">MSKSFVLFYFVTVILVEKAISFPREIYFQGESYRVEGDNRFLRVAKKCTGNRLGLYVPYNAVKFFWSGFGVADSDKVAAEIAQHVAEKEGKKGVTLETLLELEENRHIKPCKWTVPVTPECRQFWQDLSCEYASVARGEVRVILGPRVSPTSAWLTTEKDQLEYLRSNGQDLWGFKQYELESVYCKDMATHETRVPEIKREICTRKV</sequence>
<feature type="chain" id="PRO_5032483449" evidence="1">
    <location>
        <begin position="22"/>
        <end position="207"/>
    </location>
</feature>
<evidence type="ECO:0000313" key="3">
    <source>
        <dbReference type="Proteomes" id="UP000663852"/>
    </source>
</evidence>
<evidence type="ECO:0000313" key="2">
    <source>
        <dbReference type="EMBL" id="CAF1104423.1"/>
    </source>
</evidence>
<evidence type="ECO:0000256" key="1">
    <source>
        <dbReference type="SAM" id="SignalP"/>
    </source>
</evidence>
<dbReference type="AlphaFoldDB" id="A0A814PE10"/>
<proteinExistence type="predicted"/>
<reference evidence="2" key="1">
    <citation type="submission" date="2021-02" db="EMBL/GenBank/DDBJ databases">
        <authorList>
            <person name="Nowell W R."/>
        </authorList>
    </citation>
    <scope>NUCLEOTIDE SEQUENCE</scope>
</reference>
<gene>
    <name evidence="2" type="ORF">EDS130_LOCUS20160</name>
</gene>
<organism evidence="2 3">
    <name type="scientific">Adineta ricciae</name>
    <name type="common">Rotifer</name>
    <dbReference type="NCBI Taxonomy" id="249248"/>
    <lineage>
        <taxon>Eukaryota</taxon>
        <taxon>Metazoa</taxon>
        <taxon>Spiralia</taxon>
        <taxon>Gnathifera</taxon>
        <taxon>Rotifera</taxon>
        <taxon>Eurotatoria</taxon>
        <taxon>Bdelloidea</taxon>
        <taxon>Adinetida</taxon>
        <taxon>Adinetidae</taxon>
        <taxon>Adineta</taxon>
    </lineage>
</organism>